<evidence type="ECO:0008006" key="4">
    <source>
        <dbReference type="Google" id="ProtNLM"/>
    </source>
</evidence>
<dbReference type="PROSITE" id="PS51257">
    <property type="entry name" value="PROKAR_LIPOPROTEIN"/>
    <property type="match status" value="1"/>
</dbReference>
<feature type="region of interest" description="Disordered" evidence="1">
    <location>
        <begin position="17"/>
        <end position="67"/>
    </location>
</feature>
<sequence>MKTLALVLTVAALAACSDRQPDTAAPATDAPASGAAADANDPSSAEAPAPMPGDDPESGPASAQASMDTAYVQDDYLGRWTGVEGMYLEVAAKPEGGVTLDMQWDLDNRGTFDGSVTAEGLRFMRNGVAETAVPSDGDATGLKYLAGKQNCLTVKPGEGYCRD</sequence>
<dbReference type="EMBL" id="JARXRN010000028">
    <property type="protein sequence ID" value="MDH5831686.1"/>
    <property type="molecule type" value="Genomic_DNA"/>
</dbReference>
<feature type="compositionally biased region" description="Low complexity" evidence="1">
    <location>
        <begin position="22"/>
        <end position="48"/>
    </location>
</feature>
<name>A0ABT6JLZ7_9GAMM</name>
<organism evidence="2 3">
    <name type="scientific">Luteimonas rhizosphaericola</name>
    <dbReference type="NCBI Taxonomy" id="3042024"/>
    <lineage>
        <taxon>Bacteria</taxon>
        <taxon>Pseudomonadati</taxon>
        <taxon>Pseudomonadota</taxon>
        <taxon>Gammaproteobacteria</taxon>
        <taxon>Lysobacterales</taxon>
        <taxon>Lysobacteraceae</taxon>
        <taxon>Luteimonas</taxon>
    </lineage>
</organism>
<reference evidence="2 3" key="1">
    <citation type="submission" date="2023-04" db="EMBL/GenBank/DDBJ databases">
        <title>Luteimonas sp. M1R5S18.</title>
        <authorList>
            <person name="Sun J.-Q."/>
        </authorList>
    </citation>
    <scope>NUCLEOTIDE SEQUENCE [LARGE SCALE GENOMIC DNA]</scope>
    <source>
        <strain evidence="2 3">M1R5S18</strain>
    </source>
</reference>
<dbReference type="RefSeq" id="WP_280602646.1">
    <property type="nucleotide sequence ID" value="NZ_JARXRN010000028.1"/>
</dbReference>
<comment type="caution">
    <text evidence="2">The sequence shown here is derived from an EMBL/GenBank/DDBJ whole genome shotgun (WGS) entry which is preliminary data.</text>
</comment>
<dbReference type="Proteomes" id="UP001156831">
    <property type="component" value="Unassembled WGS sequence"/>
</dbReference>
<accession>A0ABT6JLZ7</accession>
<gene>
    <name evidence="2" type="ORF">QFW80_14280</name>
</gene>
<keyword evidence="3" id="KW-1185">Reference proteome</keyword>
<proteinExistence type="predicted"/>
<evidence type="ECO:0000256" key="1">
    <source>
        <dbReference type="SAM" id="MobiDB-lite"/>
    </source>
</evidence>
<evidence type="ECO:0000313" key="2">
    <source>
        <dbReference type="EMBL" id="MDH5831686.1"/>
    </source>
</evidence>
<protein>
    <recommendedName>
        <fullName evidence="4">Lipoprotein</fullName>
    </recommendedName>
</protein>
<evidence type="ECO:0000313" key="3">
    <source>
        <dbReference type="Proteomes" id="UP001156831"/>
    </source>
</evidence>